<gene>
    <name evidence="1" type="ORF">GH714_041540</name>
</gene>
<comment type="caution">
    <text evidence="1">The sequence shown here is derived from an EMBL/GenBank/DDBJ whole genome shotgun (WGS) entry which is preliminary data.</text>
</comment>
<dbReference type="Proteomes" id="UP000467840">
    <property type="component" value="Chromosome 15"/>
</dbReference>
<organism evidence="1 2">
    <name type="scientific">Hevea brasiliensis</name>
    <name type="common">Para rubber tree</name>
    <name type="synonym">Siphonia brasiliensis</name>
    <dbReference type="NCBI Taxonomy" id="3981"/>
    <lineage>
        <taxon>Eukaryota</taxon>
        <taxon>Viridiplantae</taxon>
        <taxon>Streptophyta</taxon>
        <taxon>Embryophyta</taxon>
        <taxon>Tracheophyta</taxon>
        <taxon>Spermatophyta</taxon>
        <taxon>Magnoliopsida</taxon>
        <taxon>eudicotyledons</taxon>
        <taxon>Gunneridae</taxon>
        <taxon>Pentapetalae</taxon>
        <taxon>rosids</taxon>
        <taxon>fabids</taxon>
        <taxon>Malpighiales</taxon>
        <taxon>Euphorbiaceae</taxon>
        <taxon>Crotonoideae</taxon>
        <taxon>Micrandreae</taxon>
        <taxon>Hevea</taxon>
    </lineage>
</organism>
<accession>A0A6A6MW60</accession>
<proteinExistence type="predicted"/>
<keyword evidence="2" id="KW-1185">Reference proteome</keyword>
<name>A0A6A6MW60_HEVBR</name>
<protein>
    <submittedName>
        <fullName evidence="1">Uncharacterized protein</fullName>
    </submittedName>
</protein>
<dbReference type="AlphaFoldDB" id="A0A6A6MW60"/>
<sequence>MDDKIGDESLVHEMETDDEENIIVMNNRKAFRASPVGNGYGDDDMLVHNHLKSNTDENDLGKLVKKKSIRYVIYDLGCDHTTFDFVIVMIIEIEKKFKEFVQN</sequence>
<dbReference type="EMBL" id="JAAGAX010000005">
    <property type="protein sequence ID" value="KAF2316199.1"/>
    <property type="molecule type" value="Genomic_DNA"/>
</dbReference>
<reference evidence="1 2" key="1">
    <citation type="journal article" date="2020" name="Mol. Plant">
        <title>The Chromosome-Based Rubber Tree Genome Provides New Insights into Spurge Genome Evolution and Rubber Biosynthesis.</title>
        <authorList>
            <person name="Liu J."/>
            <person name="Shi C."/>
            <person name="Shi C.C."/>
            <person name="Li W."/>
            <person name="Zhang Q.J."/>
            <person name="Zhang Y."/>
            <person name="Li K."/>
            <person name="Lu H.F."/>
            <person name="Shi C."/>
            <person name="Zhu S.T."/>
            <person name="Xiao Z.Y."/>
            <person name="Nan H."/>
            <person name="Yue Y."/>
            <person name="Zhu X.G."/>
            <person name="Wu Y."/>
            <person name="Hong X.N."/>
            <person name="Fan G.Y."/>
            <person name="Tong Y."/>
            <person name="Zhang D."/>
            <person name="Mao C.L."/>
            <person name="Liu Y.L."/>
            <person name="Hao S.J."/>
            <person name="Liu W.Q."/>
            <person name="Lv M.Q."/>
            <person name="Zhang H.B."/>
            <person name="Liu Y."/>
            <person name="Hu-Tang G.R."/>
            <person name="Wang J.P."/>
            <person name="Wang J.H."/>
            <person name="Sun Y.H."/>
            <person name="Ni S.B."/>
            <person name="Chen W.B."/>
            <person name="Zhang X.C."/>
            <person name="Jiao Y.N."/>
            <person name="Eichler E.E."/>
            <person name="Li G.H."/>
            <person name="Liu X."/>
            <person name="Gao L.Z."/>
        </authorList>
    </citation>
    <scope>NUCLEOTIDE SEQUENCE [LARGE SCALE GENOMIC DNA]</scope>
    <source>
        <strain evidence="2">cv. GT1</strain>
        <tissue evidence="1">Leaf</tissue>
    </source>
</reference>
<evidence type="ECO:0000313" key="1">
    <source>
        <dbReference type="EMBL" id="KAF2316199.1"/>
    </source>
</evidence>
<evidence type="ECO:0000313" key="2">
    <source>
        <dbReference type="Proteomes" id="UP000467840"/>
    </source>
</evidence>